<sequence>MTSLLRTREPLLVDLPLQTLLQPRLPPLAPRKTEPENSDTSEDEDVEDDSFGPFEPDSPLADALPSVLTGFDGLLDQHDGSTLDRPTWLEQLSSRVLSMDCVMGLSGRPTGSPTNPDDRDEAHYGETRAVLGCENGSLWIFAGYAYSQQQQQPRRTSSATASPSQKRRQRPVSGAGWSALLAESAEEDHLSSPSSKKSPPLGHARKVPISARHNRKASATVSVSGHEVSTVHGHDSADKRRASQLPAIAASSDVSPVTLACTRSREETDSSAIERTTSNASLLSARPEGPCSPHSEHDDEQEWIQEVVQGEATQQTLLERPSGAHRRYSASRSAILSDAIASFEVPLPLSLEPVIEISLASDRRRSPAIVQVEIIEGAASHTASGYETEAMRDRSIVCMTRAGDVYLLSLLDGRCISRFELETADAESPSRHWTGFQIINIVGNPVLVAHHAESRSKLPLINLRSSKSDTALEIQQDLVCAPLILTVSGSYRLICATQNHQLLMYWLYADEHSVLRLANPPPVDLTIASVVPAITMLKASQDELIIAHKDGFQVCRWDDGQLVPARAFRAQLIRQLDASQDGNIAAQVAGYSKLLRRADETYAYIPASEAILSSAQTVCQGLMPGILALLVWQKTRASAKLRLVSWNSDGTSSTASETELWSRTSQQIRRLRCTYAVLVSRERLCSTYSNGDVHLSPIARPDAGITFPRALRSGASALLLVKRQGISEVVIAGSMLGQVVAWTCEPPTCIFDQRIGALPCIGLVATDEGVTARFADGVESDLRWQGSDGMPSLQMGDRRRASSSLTYQRPALMLHPFLGTASVNLRGFADEQGQSQAWSTRLLRQILQTYLRSVSDRVARALIKLMPGMVMPATSMCCRTRAVSMRTLERTGKRIWCLSAEMTAYLQLCFCTLCYLVIDRSDVAELSQVLSEHAMTLHPSVGADYKPPSLSVLAEYWLDQDDAINKAARLLMDVHIAALPRAARIDLTTSLHIPYISSEQFDEAVRHSDLPRSVLVLGLVAVADASVVSNGSLRNLAHAIAMLLRHATPPLLQSLAVEMAIRGFTLWQAHIDAVAIVHALVHLASASKDPALVEMRKAARQAILRIAQLNTALFVTTIVNDLKSSASDITSQNAAMQLIAFIVRREPEILLSSIPRLIEGIVKCLDPFSNTKRGNFLQSATLVLSDIVDAYAVVDFYPEGQRLAVGSAEGAVIVYDLKTATRLHVLENHRRAVAACSFSPDGYRLVSASLLEGKVVVWKMAYGLMGLFSFGTPSRQNSSTISEPYKSFDFNIPEPISPASKLEARQVATFEWPAPRTARLKIGQSTFTFAC</sequence>
<accession>G7E0U2</accession>
<dbReference type="STRING" id="764103.G7E0U2"/>
<dbReference type="Gene3D" id="2.130.10.10">
    <property type="entry name" value="YVTN repeat-like/Quinoprotein amine dehydrogenase"/>
    <property type="match status" value="1"/>
</dbReference>
<feature type="compositionally biased region" description="Acidic residues" evidence="1">
    <location>
        <begin position="36"/>
        <end position="50"/>
    </location>
</feature>
<gene>
    <name evidence="2" type="primary">Mo03119</name>
    <name evidence="2" type="ORF">E5Q_03119</name>
</gene>
<feature type="region of interest" description="Disordered" evidence="1">
    <location>
        <begin position="149"/>
        <end position="300"/>
    </location>
</feature>
<dbReference type="PANTHER" id="PTHR44099">
    <property type="entry name" value="RABCONNECTIN-3B, ISOFORM A"/>
    <property type="match status" value="1"/>
</dbReference>
<feature type="region of interest" description="Disordered" evidence="1">
    <location>
        <begin position="103"/>
        <end position="122"/>
    </location>
</feature>
<comment type="caution">
    <text evidence="2">The sequence shown here is derived from an EMBL/GenBank/DDBJ whole genome shotgun (WGS) entry which is preliminary data.</text>
</comment>
<feature type="compositionally biased region" description="Polar residues" evidence="1">
    <location>
        <begin position="270"/>
        <end position="282"/>
    </location>
</feature>
<dbReference type="Proteomes" id="UP000009131">
    <property type="component" value="Unassembled WGS sequence"/>
</dbReference>
<evidence type="ECO:0000313" key="2">
    <source>
        <dbReference type="EMBL" id="GAA96452.1"/>
    </source>
</evidence>
<reference evidence="2 3" key="2">
    <citation type="journal article" date="2012" name="Open Biol.">
        <title>Characteristics of nucleosomes and linker DNA regions on the genome of the basidiomycete Mixia osmundae revealed by mono- and dinucleosome mapping.</title>
        <authorList>
            <person name="Nishida H."/>
            <person name="Kondo S."/>
            <person name="Matsumoto T."/>
            <person name="Suzuki Y."/>
            <person name="Yoshikawa H."/>
            <person name="Taylor T.D."/>
            <person name="Sugiyama J."/>
        </authorList>
    </citation>
    <scope>NUCLEOTIDE SEQUENCE [LARGE SCALE GENOMIC DNA]</scope>
    <source>
        <strain evidence="3">CBS 9802 / IAM 14324 / JCM 22182 / KY 12970</strain>
    </source>
</reference>
<evidence type="ECO:0000313" key="3">
    <source>
        <dbReference type="Proteomes" id="UP000009131"/>
    </source>
</evidence>
<dbReference type="Pfam" id="PF00400">
    <property type="entry name" value="WD40"/>
    <property type="match status" value="1"/>
</dbReference>
<dbReference type="SUPFAM" id="SSF48371">
    <property type="entry name" value="ARM repeat"/>
    <property type="match status" value="1"/>
</dbReference>
<organism evidence="2 3">
    <name type="scientific">Mixia osmundae (strain CBS 9802 / IAM 14324 / JCM 22182 / KY 12970)</name>
    <dbReference type="NCBI Taxonomy" id="764103"/>
    <lineage>
        <taxon>Eukaryota</taxon>
        <taxon>Fungi</taxon>
        <taxon>Dikarya</taxon>
        <taxon>Basidiomycota</taxon>
        <taxon>Pucciniomycotina</taxon>
        <taxon>Mixiomycetes</taxon>
        <taxon>Mixiales</taxon>
        <taxon>Mixiaceae</taxon>
        <taxon>Mixia</taxon>
    </lineage>
</organism>
<evidence type="ECO:0000256" key="1">
    <source>
        <dbReference type="SAM" id="MobiDB-lite"/>
    </source>
</evidence>
<dbReference type="InParanoid" id="G7E0U2"/>
<dbReference type="InterPro" id="IPR001680">
    <property type="entry name" value="WD40_rpt"/>
</dbReference>
<proteinExistence type="predicted"/>
<dbReference type="InterPro" id="IPR011047">
    <property type="entry name" value="Quinoprotein_ADH-like_sf"/>
</dbReference>
<reference evidence="2 3" key="1">
    <citation type="journal article" date="2011" name="J. Gen. Appl. Microbiol.">
        <title>Draft genome sequencing of the enigmatic basidiomycete Mixia osmundae.</title>
        <authorList>
            <person name="Nishida H."/>
            <person name="Nagatsuka Y."/>
            <person name="Sugiyama J."/>
        </authorList>
    </citation>
    <scope>NUCLEOTIDE SEQUENCE [LARGE SCALE GENOMIC DNA]</scope>
    <source>
        <strain evidence="3">CBS 9802 / IAM 14324 / JCM 22182 / KY 12970</strain>
    </source>
</reference>
<dbReference type="GO" id="GO:0005737">
    <property type="term" value="C:cytoplasm"/>
    <property type="evidence" value="ECO:0007669"/>
    <property type="project" value="TreeGrafter"/>
</dbReference>
<feature type="compositionally biased region" description="Basic and acidic residues" evidence="1">
    <location>
        <begin position="232"/>
        <end position="241"/>
    </location>
</feature>
<dbReference type="OrthoDB" id="338622at2759"/>
<dbReference type="SUPFAM" id="SSF50998">
    <property type="entry name" value="Quinoprotein alcohol dehydrogenase-like"/>
    <property type="match status" value="1"/>
</dbReference>
<keyword evidence="3" id="KW-1185">Reference proteome</keyword>
<dbReference type="HOGENOM" id="CLU_247159_0_0_1"/>
<dbReference type="eggNOG" id="KOG4155">
    <property type="taxonomic scope" value="Eukaryota"/>
</dbReference>
<dbReference type="SMART" id="SM00320">
    <property type="entry name" value="WD40"/>
    <property type="match status" value="2"/>
</dbReference>
<dbReference type="PANTHER" id="PTHR44099:SF4">
    <property type="entry name" value="RABCONNECTIN-3B, ISOFORM A"/>
    <property type="match status" value="1"/>
</dbReference>
<dbReference type="InterPro" id="IPR016024">
    <property type="entry name" value="ARM-type_fold"/>
</dbReference>
<dbReference type="InterPro" id="IPR049916">
    <property type="entry name" value="WDR72-like"/>
</dbReference>
<feature type="compositionally biased region" description="Low complexity" evidence="1">
    <location>
        <begin position="191"/>
        <end position="200"/>
    </location>
</feature>
<dbReference type="EMBL" id="BABT02000090">
    <property type="protein sequence ID" value="GAA96452.1"/>
    <property type="molecule type" value="Genomic_DNA"/>
</dbReference>
<name>G7E0U2_MIXOS</name>
<protein>
    <submittedName>
        <fullName evidence="2">Uncharacterized protein</fullName>
    </submittedName>
</protein>
<dbReference type="InterPro" id="IPR015943">
    <property type="entry name" value="WD40/YVTN_repeat-like_dom_sf"/>
</dbReference>
<feature type="compositionally biased region" description="Polar residues" evidence="1">
    <location>
        <begin position="153"/>
        <end position="164"/>
    </location>
</feature>
<feature type="region of interest" description="Disordered" evidence="1">
    <location>
        <begin position="24"/>
        <end position="65"/>
    </location>
</feature>